<name>A0A401G3D9_9BACT</name>
<accession>A0A401G3D9</accession>
<comment type="caution">
    <text evidence="1">The sequence shown here is derived from an EMBL/GenBank/DDBJ whole genome shotgun (WGS) entry which is preliminary data.</text>
</comment>
<proteinExistence type="predicted"/>
<dbReference type="InterPro" id="IPR053158">
    <property type="entry name" value="CapK_Type1_Caps_Biosynth"/>
</dbReference>
<dbReference type="SUPFAM" id="SSF56801">
    <property type="entry name" value="Acetyl-CoA synthetase-like"/>
    <property type="match status" value="1"/>
</dbReference>
<dbReference type="AlphaFoldDB" id="A0A401G3D9"/>
<dbReference type="RefSeq" id="WP_124330795.1">
    <property type="nucleotide sequence ID" value="NZ_BEXT01000001.1"/>
</dbReference>
<reference evidence="2" key="1">
    <citation type="submission" date="2017-11" db="EMBL/GenBank/DDBJ databases">
        <authorList>
            <person name="Watanabe M."/>
            <person name="Kojima H."/>
        </authorList>
    </citation>
    <scope>NUCLEOTIDE SEQUENCE [LARGE SCALE GENOMIC DNA]</scope>
    <source>
        <strain evidence="2">Tokyo 01</strain>
    </source>
</reference>
<evidence type="ECO:0000313" key="1">
    <source>
        <dbReference type="EMBL" id="GBC63757.1"/>
    </source>
</evidence>
<keyword evidence="2" id="KW-1185">Reference proteome</keyword>
<evidence type="ECO:0008006" key="3">
    <source>
        <dbReference type="Google" id="ProtNLM"/>
    </source>
</evidence>
<evidence type="ECO:0000313" key="2">
    <source>
        <dbReference type="Proteomes" id="UP000288096"/>
    </source>
</evidence>
<gene>
    <name evidence="1" type="ORF">DENIS_4755</name>
</gene>
<protein>
    <recommendedName>
        <fullName evidence="3">Phenylacetate--CoA ligase family protein</fullName>
    </recommendedName>
</protein>
<dbReference type="InterPro" id="IPR042099">
    <property type="entry name" value="ANL_N_sf"/>
</dbReference>
<dbReference type="Proteomes" id="UP000288096">
    <property type="component" value="Unassembled WGS sequence"/>
</dbReference>
<reference evidence="2" key="2">
    <citation type="submission" date="2019-01" db="EMBL/GenBank/DDBJ databases">
        <title>Genome sequence of Desulfonema ishimotonii strain Tokyo 01.</title>
        <authorList>
            <person name="Fukui M."/>
        </authorList>
    </citation>
    <scope>NUCLEOTIDE SEQUENCE [LARGE SCALE GENOMIC DNA]</scope>
    <source>
        <strain evidence="2">Tokyo 01</strain>
    </source>
</reference>
<dbReference type="PANTHER" id="PTHR36932">
    <property type="entry name" value="CAPSULAR POLYSACCHARIDE BIOSYNTHESIS PROTEIN"/>
    <property type="match status" value="1"/>
</dbReference>
<sequence>MKKNGYKFISAYFSLTLVDCIKKTKMLRTYRDLNKTQWLTKYHIEDIQIRRTKKILIHAFENVPYYRQLFKHRDFNPYRFQHFDDLRILPVLNKKKIRKNFNLLLAQNAHRFRPRRRQTSGSTAEPLLYYADELSHSCAWANNWRAFSMAGFQVGEPFVLLSGGSLMPRTTPTGQKIYAIMMRMKQLPAYQLDYAKTKFYIKLLQKYKCAYIFAYPSLIYLLSRYLIKMGKSHSVKFKAIFTTSEVLSHSQREIIQKAFDCPVYDTYGNNETSLYAFECECRQGLHYSMEHSYLEVLDSEGQPCNAGDTGRFIATNLFNYAMPFIRYDTGDLGALSEEECACQRGLKKIRHILGRSRDFVCTPDGKQIHGSFFNHVLFKLFHMNPWIATWHVRQEAINHITISLYSDGSPVRKDTEKIKDMLKKTLGHEMKIDFIIDKKPHITPTGKQKLIESCINEETIRINNSDK</sequence>
<dbReference type="PANTHER" id="PTHR36932:SF1">
    <property type="entry name" value="CAPSULAR POLYSACCHARIDE BIOSYNTHESIS PROTEIN"/>
    <property type="match status" value="1"/>
</dbReference>
<dbReference type="EMBL" id="BEXT01000001">
    <property type="protein sequence ID" value="GBC63757.1"/>
    <property type="molecule type" value="Genomic_DNA"/>
</dbReference>
<dbReference type="OrthoDB" id="5484550at2"/>
<dbReference type="Gene3D" id="3.40.50.12780">
    <property type="entry name" value="N-terminal domain of ligase-like"/>
    <property type="match status" value="1"/>
</dbReference>
<organism evidence="1 2">
    <name type="scientific">Desulfonema ishimotonii</name>
    <dbReference type="NCBI Taxonomy" id="45657"/>
    <lineage>
        <taxon>Bacteria</taxon>
        <taxon>Pseudomonadati</taxon>
        <taxon>Thermodesulfobacteriota</taxon>
        <taxon>Desulfobacteria</taxon>
        <taxon>Desulfobacterales</taxon>
        <taxon>Desulfococcaceae</taxon>
        <taxon>Desulfonema</taxon>
    </lineage>
</organism>